<dbReference type="RefSeq" id="WP_197060027.1">
    <property type="nucleotide sequence ID" value="NZ_BBLT01000002.1"/>
</dbReference>
<dbReference type="AlphaFoldDB" id="A0A098LBH6"/>
<dbReference type="Proteomes" id="UP000030185">
    <property type="component" value="Unassembled WGS sequence"/>
</dbReference>
<gene>
    <name evidence="1" type="ORF">MYP_1469</name>
</gene>
<dbReference type="EMBL" id="BBLT01000002">
    <property type="protein sequence ID" value="GAL84241.1"/>
    <property type="molecule type" value="Genomic_DNA"/>
</dbReference>
<accession>A0A098LBH6</accession>
<comment type="caution">
    <text evidence="1">The sequence shown here is derived from an EMBL/GenBank/DDBJ whole genome shotgun (WGS) entry which is preliminary data.</text>
</comment>
<sequence length="370" mass="42505">MSFINPILPIGDIKSINQPSMSSSNGNIPVSEYHDCIKKVQEAFPSPKYHSSLPHVLSSLRRLYYGGTLFGHLLPLSRAITIPVLIWERPKPEDLLPDWNDKNTLSKLKQRASENGINDNPSPYLELTLNGRQELIDVGHLLLTFDALLHPTTTIPYSSYDVPNIDPASWIADVAIAVYWHDIFLNKGKYALKEAEFTTIGGDDKNALINKILSKSQFSPDDFFSWSAPDSDLLGDIDGFVMKHLSSMHPTETLSEIFNRYYIQPPKDTFARKRYWFFCFLNELNYNYATQDWEDINYIRSKYNPRIDRCVDLFYSGFWSLPGSVSPPSKKSYKDTSMFLQLFLDWLKPRLQEELRTVHGKSLPKSGKMF</sequence>
<reference evidence="1 2" key="1">
    <citation type="submission" date="2014-09" db="EMBL/GenBank/DDBJ databases">
        <title>Sporocytophaga myxococcoides PG-01 genome sequencing.</title>
        <authorList>
            <person name="Liu L."/>
            <person name="Gao P.J."/>
            <person name="Chen G.J."/>
            <person name="Wang L.S."/>
        </authorList>
    </citation>
    <scope>NUCLEOTIDE SEQUENCE [LARGE SCALE GENOMIC DNA]</scope>
    <source>
        <strain evidence="1 2">PG-01</strain>
    </source>
</reference>
<keyword evidence="2" id="KW-1185">Reference proteome</keyword>
<organism evidence="1 2">
    <name type="scientific">Sporocytophaga myxococcoides</name>
    <dbReference type="NCBI Taxonomy" id="153721"/>
    <lineage>
        <taxon>Bacteria</taxon>
        <taxon>Pseudomonadati</taxon>
        <taxon>Bacteroidota</taxon>
        <taxon>Cytophagia</taxon>
        <taxon>Cytophagales</taxon>
        <taxon>Cytophagaceae</taxon>
        <taxon>Sporocytophaga</taxon>
    </lineage>
</organism>
<proteinExistence type="predicted"/>
<evidence type="ECO:0000313" key="1">
    <source>
        <dbReference type="EMBL" id="GAL84241.1"/>
    </source>
</evidence>
<name>A0A098LBH6_9BACT</name>
<evidence type="ECO:0000313" key="2">
    <source>
        <dbReference type="Proteomes" id="UP000030185"/>
    </source>
</evidence>
<protein>
    <submittedName>
        <fullName evidence="1">Uncharacterized protein</fullName>
    </submittedName>
</protein>